<accession>A0A6B0UHB1</accession>
<sequence length="108" mass="11648">MLRKCVTARVQLASQVLMSISRPSRVWSFPPCWRMAVHCRISETGGLPTLVASCTLSSCSFWVGLSTSAWDRATAANQLLRGSALNRPPHRSCPAVTLVMSAEVGSSV</sequence>
<organism evidence="1">
    <name type="scientific">Ixodes ricinus</name>
    <name type="common">Common tick</name>
    <name type="synonym">Acarus ricinus</name>
    <dbReference type="NCBI Taxonomy" id="34613"/>
    <lineage>
        <taxon>Eukaryota</taxon>
        <taxon>Metazoa</taxon>
        <taxon>Ecdysozoa</taxon>
        <taxon>Arthropoda</taxon>
        <taxon>Chelicerata</taxon>
        <taxon>Arachnida</taxon>
        <taxon>Acari</taxon>
        <taxon>Parasitiformes</taxon>
        <taxon>Ixodida</taxon>
        <taxon>Ixodoidea</taxon>
        <taxon>Ixodidae</taxon>
        <taxon>Ixodinae</taxon>
        <taxon>Ixodes</taxon>
    </lineage>
</organism>
<name>A0A6B0UHB1_IXORI</name>
<dbReference type="EMBL" id="GIFC01007377">
    <property type="protein sequence ID" value="MXU89460.1"/>
    <property type="molecule type" value="Transcribed_RNA"/>
</dbReference>
<proteinExistence type="predicted"/>
<protein>
    <submittedName>
        <fullName evidence="1">Uncharacterized protein</fullName>
    </submittedName>
</protein>
<dbReference type="AlphaFoldDB" id="A0A6B0UHB1"/>
<evidence type="ECO:0000313" key="1">
    <source>
        <dbReference type="EMBL" id="MXU89460.1"/>
    </source>
</evidence>
<reference evidence="1" key="1">
    <citation type="submission" date="2019-12" db="EMBL/GenBank/DDBJ databases">
        <title>An insight into the sialome of adult female Ixodes ricinus ticks feeding for 6 days.</title>
        <authorList>
            <person name="Perner J."/>
            <person name="Ribeiro J.M.C."/>
        </authorList>
    </citation>
    <scope>NUCLEOTIDE SEQUENCE</scope>
    <source>
        <strain evidence="1">Semi-engorged</strain>
        <tissue evidence="1">Salivary glands</tissue>
    </source>
</reference>